<dbReference type="EMBL" id="CAVMJV010000044">
    <property type="protein sequence ID" value="CAK5081361.1"/>
    <property type="molecule type" value="Genomic_DNA"/>
</dbReference>
<proteinExistence type="predicted"/>
<sequence>MSFSKPQKNILLIFGGTVVNDDCMFVADVLVEGNKIIAVKQGLAKEFSKQSNIEVIDASGRLVIPGGK</sequence>
<evidence type="ECO:0000313" key="2">
    <source>
        <dbReference type="Proteomes" id="UP001497535"/>
    </source>
</evidence>
<name>A0ACB0ZSX0_MELEN</name>
<gene>
    <name evidence="1" type="ORF">MENTE1834_LOCUS28590</name>
</gene>
<evidence type="ECO:0000313" key="1">
    <source>
        <dbReference type="EMBL" id="CAK5081361.1"/>
    </source>
</evidence>
<accession>A0ACB0ZSX0</accession>
<dbReference type="Proteomes" id="UP001497535">
    <property type="component" value="Unassembled WGS sequence"/>
</dbReference>
<protein>
    <submittedName>
        <fullName evidence="1">Uncharacterized protein</fullName>
    </submittedName>
</protein>
<keyword evidence="2" id="KW-1185">Reference proteome</keyword>
<organism evidence="1 2">
    <name type="scientific">Meloidogyne enterolobii</name>
    <name type="common">Root-knot nematode worm</name>
    <name type="synonym">Meloidogyne mayaguensis</name>
    <dbReference type="NCBI Taxonomy" id="390850"/>
    <lineage>
        <taxon>Eukaryota</taxon>
        <taxon>Metazoa</taxon>
        <taxon>Ecdysozoa</taxon>
        <taxon>Nematoda</taxon>
        <taxon>Chromadorea</taxon>
        <taxon>Rhabditida</taxon>
        <taxon>Tylenchina</taxon>
        <taxon>Tylenchomorpha</taxon>
        <taxon>Tylenchoidea</taxon>
        <taxon>Meloidogynidae</taxon>
        <taxon>Meloidogyninae</taxon>
        <taxon>Meloidogyne</taxon>
    </lineage>
</organism>
<comment type="caution">
    <text evidence="1">The sequence shown here is derived from an EMBL/GenBank/DDBJ whole genome shotgun (WGS) entry which is preliminary data.</text>
</comment>
<reference evidence="1" key="1">
    <citation type="submission" date="2023-11" db="EMBL/GenBank/DDBJ databases">
        <authorList>
            <person name="Poullet M."/>
        </authorList>
    </citation>
    <scope>NUCLEOTIDE SEQUENCE</scope>
    <source>
        <strain evidence="1">E1834</strain>
    </source>
</reference>